<dbReference type="Pfam" id="PF02536">
    <property type="entry name" value="mTERF"/>
    <property type="match status" value="1"/>
</dbReference>
<dbReference type="Gramene" id="Jr07_19030_p1">
    <property type="protein sequence ID" value="cds.Jr07_19030_p1"/>
    <property type="gene ID" value="Jr07_19030"/>
</dbReference>
<keyword evidence="2" id="KW-0805">Transcription regulation</keyword>
<keyword evidence="2" id="KW-0804">Transcription</keyword>
<dbReference type="Gene3D" id="1.25.70.10">
    <property type="entry name" value="Transcription termination factor 3, mitochondrial"/>
    <property type="match status" value="1"/>
</dbReference>
<dbReference type="FunFam" id="1.25.70.10:FF:000001">
    <property type="entry name" value="Mitochondrial transcription termination factor-like"/>
    <property type="match status" value="1"/>
</dbReference>
<reference evidence="5" key="1">
    <citation type="submission" date="2025-08" db="UniProtKB">
        <authorList>
            <consortium name="RefSeq"/>
        </authorList>
    </citation>
    <scope>IDENTIFICATION</scope>
    <source>
        <tissue evidence="5">Leaves</tissue>
    </source>
</reference>
<dbReference type="PANTHER" id="PTHR13068">
    <property type="entry name" value="CGI-12 PROTEIN-RELATED"/>
    <property type="match status" value="1"/>
</dbReference>
<dbReference type="OrthoDB" id="637682at2759"/>
<dbReference type="GO" id="GO:0006353">
    <property type="term" value="P:DNA-templated transcription termination"/>
    <property type="evidence" value="ECO:0007669"/>
    <property type="project" value="UniProtKB-KW"/>
</dbReference>
<dbReference type="InterPro" id="IPR038538">
    <property type="entry name" value="MTERF_sf"/>
</dbReference>
<dbReference type="KEGG" id="jre:108995082"/>
<dbReference type="RefSeq" id="XP_035548533.1">
    <property type="nucleotide sequence ID" value="XM_035692640.1"/>
</dbReference>
<proteinExistence type="inferred from homology"/>
<dbReference type="SMART" id="SM00733">
    <property type="entry name" value="Mterf"/>
    <property type="match status" value="8"/>
</dbReference>
<dbReference type="GO" id="GO:0009507">
    <property type="term" value="C:chloroplast"/>
    <property type="evidence" value="ECO:0000318"/>
    <property type="project" value="GO_Central"/>
</dbReference>
<evidence type="ECO:0000256" key="2">
    <source>
        <dbReference type="ARBA" id="ARBA00022472"/>
    </source>
</evidence>
<keyword evidence="3" id="KW-0809">Transit peptide</keyword>
<accession>A0A6P9EXJ9</accession>
<dbReference type="AlphaFoldDB" id="A0A6P9EXJ9"/>
<evidence type="ECO:0000313" key="4">
    <source>
        <dbReference type="Proteomes" id="UP000235220"/>
    </source>
</evidence>
<evidence type="ECO:0000256" key="3">
    <source>
        <dbReference type="ARBA" id="ARBA00022946"/>
    </source>
</evidence>
<keyword evidence="2" id="KW-0806">Transcription termination</keyword>
<evidence type="ECO:0000256" key="1">
    <source>
        <dbReference type="ARBA" id="ARBA00007692"/>
    </source>
</evidence>
<dbReference type="GeneID" id="108995082"/>
<organism evidence="4 5">
    <name type="scientific">Juglans regia</name>
    <name type="common">English walnut</name>
    <dbReference type="NCBI Taxonomy" id="51240"/>
    <lineage>
        <taxon>Eukaryota</taxon>
        <taxon>Viridiplantae</taxon>
        <taxon>Streptophyta</taxon>
        <taxon>Embryophyta</taxon>
        <taxon>Tracheophyta</taxon>
        <taxon>Spermatophyta</taxon>
        <taxon>Magnoliopsida</taxon>
        <taxon>eudicotyledons</taxon>
        <taxon>Gunneridae</taxon>
        <taxon>Pentapetalae</taxon>
        <taxon>rosids</taxon>
        <taxon>fabids</taxon>
        <taxon>Fagales</taxon>
        <taxon>Juglandaceae</taxon>
        <taxon>Juglans</taxon>
    </lineage>
</organism>
<dbReference type="PANTHER" id="PTHR13068:SF166">
    <property type="entry name" value="TRANSCRIPTION TERMINATION FACTOR MTERF15, MITOCHONDRIAL-LIKE"/>
    <property type="match status" value="1"/>
</dbReference>
<dbReference type="GO" id="GO:0003676">
    <property type="term" value="F:nucleic acid binding"/>
    <property type="evidence" value="ECO:0007669"/>
    <property type="project" value="InterPro"/>
</dbReference>
<sequence>MLNFLCKTVLNGTHCTIRAALAAPKSLSYSRHISSTSNQHSFTVSYLMNSCGLSPDTALSASQHVNFETPDRADLVIGFFKNHGFSESQISTVIQRVPLVLLADPEKTLLPKLEFLHSKGFTSPEIVGVVSRNPPILERSLKKQIVPSFVFFRNLLGTDVEAAAAVKRFSGILSADLDTFVANIDIMRENGVPETNIIKFIKEHPRVFMTDPVRFKRSVEEVKEMGFNASNVKFVEAVYAMTGMSKSTWERKVNAYKRWGLSEAEIIVAFKKHPLYILASEDKIERAMDFLVNKMGWESSLIVERPILVLLSLEKRIVPRTSVIKDLVSRGLVKKDIYLPTVFEYQEKKFLEKFVTPYMEASELLKLYEEKVDLSEMGREWNLLGKE</sequence>
<keyword evidence="4" id="KW-1185">Reference proteome</keyword>
<protein>
    <submittedName>
        <fullName evidence="5">Transcription termination factor MTERF15, mitochondrial-like</fullName>
    </submittedName>
</protein>
<dbReference type="InterPro" id="IPR003690">
    <property type="entry name" value="MTERF"/>
</dbReference>
<name>A0A6P9EXJ9_JUGRE</name>
<comment type="similarity">
    <text evidence="1">Belongs to the mTERF family.</text>
</comment>
<dbReference type="GO" id="GO:0009658">
    <property type="term" value="P:chloroplast organization"/>
    <property type="evidence" value="ECO:0000318"/>
    <property type="project" value="GO_Central"/>
</dbReference>
<gene>
    <name evidence="5" type="primary">LOC108995082</name>
</gene>
<evidence type="ECO:0000313" key="5">
    <source>
        <dbReference type="RefSeq" id="XP_035548533.1"/>
    </source>
</evidence>
<dbReference type="Proteomes" id="UP000235220">
    <property type="component" value="Chromosome 7"/>
</dbReference>